<dbReference type="OrthoDB" id="551907at2759"/>
<dbReference type="GO" id="GO:0003700">
    <property type="term" value="F:DNA-binding transcription factor activity"/>
    <property type="evidence" value="ECO:0007669"/>
    <property type="project" value="InterPro"/>
</dbReference>
<dbReference type="InterPro" id="IPR046955">
    <property type="entry name" value="PHR1-like"/>
</dbReference>
<dbReference type="InterPro" id="IPR025756">
    <property type="entry name" value="Myb_CC_LHEQLE"/>
</dbReference>
<dbReference type="GO" id="GO:0005634">
    <property type="term" value="C:nucleus"/>
    <property type="evidence" value="ECO:0007669"/>
    <property type="project" value="UniProtKB-SubCell"/>
</dbReference>
<dbReference type="InterPro" id="IPR017930">
    <property type="entry name" value="Myb_dom"/>
</dbReference>
<dbReference type="InterPro" id="IPR009057">
    <property type="entry name" value="Homeodomain-like_sf"/>
</dbReference>
<dbReference type="EMBL" id="JAKOGI010000029">
    <property type="protein sequence ID" value="KAJ8448518.1"/>
    <property type="molecule type" value="Genomic_DNA"/>
</dbReference>
<dbReference type="AlphaFoldDB" id="A0A9Q1KTB8"/>
<dbReference type="InterPro" id="IPR001005">
    <property type="entry name" value="SANT/Myb"/>
</dbReference>
<evidence type="ECO:0000259" key="8">
    <source>
        <dbReference type="PROSITE" id="PS51294"/>
    </source>
</evidence>
<protein>
    <recommendedName>
        <fullName evidence="8">HTH myb-type domain-containing protein</fullName>
    </recommendedName>
</protein>
<evidence type="ECO:0000256" key="6">
    <source>
        <dbReference type="ARBA" id="ARBA00023242"/>
    </source>
</evidence>
<dbReference type="Pfam" id="PF00249">
    <property type="entry name" value="Myb_DNA-binding"/>
    <property type="match status" value="1"/>
</dbReference>
<accession>A0A9Q1KTB8</accession>
<evidence type="ECO:0000256" key="4">
    <source>
        <dbReference type="ARBA" id="ARBA00023054"/>
    </source>
</evidence>
<keyword evidence="4" id="KW-0175">Coiled coil</keyword>
<name>A0A9Q1KTB8_9CARY</name>
<evidence type="ECO:0000256" key="5">
    <source>
        <dbReference type="ARBA" id="ARBA00023163"/>
    </source>
</evidence>
<evidence type="ECO:0000256" key="7">
    <source>
        <dbReference type="SAM" id="MobiDB-lite"/>
    </source>
</evidence>
<dbReference type="Proteomes" id="UP001153076">
    <property type="component" value="Unassembled WGS sequence"/>
</dbReference>
<sequence>MSNQKIDFQGQAQPHNGLTDDCAVEFVSRDRFINVRQPWDVGTFIGGGDSKAQNSLPVNLPSTSILGGFGSPVPGFFTAERCVGLPCDHPVSSLTFSSPQCPKNYDSEYRSYPCSTDGFSVQVGKHDECNLLSRGTLQSATKSPLYGDQNQLYASEKSYNSLCGNYPGSEHIDQLKNKLLADFVGSDGRNYSLSLNGKQDFRDQLSFSCQEEKLAARPLGLIPLSPGSSVSSVAAISSKSRIRWTTELHEKFVECVNRLGGAEKATPKAILKLMNSEGLTIFHVKSHLQKYRIAKYMPDSKEGKSPRNSLNDVTQLDTKTSGMQLKEALQLQLDVQKRLHEQLEIQRNLQLRIEEQGRQLKMMFDQQHKTSQTLLGNQNFDQMARDGPPSSFNLDEVQLSSEEGSGNNNLPPKFSSP</sequence>
<reference evidence="9" key="1">
    <citation type="submission" date="2022-04" db="EMBL/GenBank/DDBJ databases">
        <title>Carnegiea gigantea Genome sequencing and assembly v2.</title>
        <authorList>
            <person name="Copetti D."/>
            <person name="Sanderson M.J."/>
            <person name="Burquez A."/>
            <person name="Wojciechowski M.F."/>
        </authorList>
    </citation>
    <scope>NUCLEOTIDE SEQUENCE</scope>
    <source>
        <strain evidence="9">SGP5-SGP5p</strain>
        <tissue evidence="9">Aerial part</tissue>
    </source>
</reference>
<keyword evidence="6" id="KW-0539">Nucleus</keyword>
<evidence type="ECO:0000256" key="2">
    <source>
        <dbReference type="ARBA" id="ARBA00006783"/>
    </source>
</evidence>
<comment type="subcellular location">
    <subcellularLocation>
        <location evidence="1">Nucleus</location>
    </subcellularLocation>
</comment>
<dbReference type="InterPro" id="IPR006447">
    <property type="entry name" value="Myb_dom_plants"/>
</dbReference>
<dbReference type="PANTHER" id="PTHR31499">
    <property type="entry name" value="MYB FAMILY TRANSCRIPTION FACTOR PHL11"/>
    <property type="match status" value="1"/>
</dbReference>
<feature type="region of interest" description="Disordered" evidence="7">
    <location>
        <begin position="378"/>
        <end position="417"/>
    </location>
</feature>
<keyword evidence="5" id="KW-0804">Transcription</keyword>
<evidence type="ECO:0000313" key="9">
    <source>
        <dbReference type="EMBL" id="KAJ8448518.1"/>
    </source>
</evidence>
<feature type="compositionally biased region" description="Polar residues" evidence="7">
    <location>
        <begin position="390"/>
        <end position="417"/>
    </location>
</feature>
<comment type="similarity">
    <text evidence="2">Belongs to the MYB-CC family.</text>
</comment>
<keyword evidence="10" id="KW-1185">Reference proteome</keyword>
<organism evidence="9 10">
    <name type="scientific">Carnegiea gigantea</name>
    <dbReference type="NCBI Taxonomy" id="171969"/>
    <lineage>
        <taxon>Eukaryota</taxon>
        <taxon>Viridiplantae</taxon>
        <taxon>Streptophyta</taxon>
        <taxon>Embryophyta</taxon>
        <taxon>Tracheophyta</taxon>
        <taxon>Spermatophyta</taxon>
        <taxon>Magnoliopsida</taxon>
        <taxon>eudicotyledons</taxon>
        <taxon>Gunneridae</taxon>
        <taxon>Pentapetalae</taxon>
        <taxon>Caryophyllales</taxon>
        <taxon>Cactineae</taxon>
        <taxon>Cactaceae</taxon>
        <taxon>Cactoideae</taxon>
        <taxon>Echinocereeae</taxon>
        <taxon>Carnegiea</taxon>
    </lineage>
</organism>
<feature type="domain" description="HTH myb-type" evidence="8">
    <location>
        <begin position="236"/>
        <end position="296"/>
    </location>
</feature>
<dbReference type="GO" id="GO:0003677">
    <property type="term" value="F:DNA binding"/>
    <property type="evidence" value="ECO:0007669"/>
    <property type="project" value="InterPro"/>
</dbReference>
<evidence type="ECO:0000256" key="3">
    <source>
        <dbReference type="ARBA" id="ARBA00023015"/>
    </source>
</evidence>
<evidence type="ECO:0000313" key="10">
    <source>
        <dbReference type="Proteomes" id="UP001153076"/>
    </source>
</evidence>
<dbReference type="Gene3D" id="1.10.10.60">
    <property type="entry name" value="Homeodomain-like"/>
    <property type="match status" value="1"/>
</dbReference>
<proteinExistence type="inferred from homology"/>
<comment type="caution">
    <text evidence="9">The sequence shown here is derived from an EMBL/GenBank/DDBJ whole genome shotgun (WGS) entry which is preliminary data.</text>
</comment>
<dbReference type="PROSITE" id="PS51294">
    <property type="entry name" value="HTH_MYB"/>
    <property type="match status" value="1"/>
</dbReference>
<evidence type="ECO:0000256" key="1">
    <source>
        <dbReference type="ARBA" id="ARBA00004123"/>
    </source>
</evidence>
<dbReference type="Pfam" id="PF14379">
    <property type="entry name" value="Myb_CC_LHEQLE"/>
    <property type="match status" value="1"/>
</dbReference>
<dbReference type="PANTHER" id="PTHR31499:SF80">
    <property type="entry name" value="HTH MYB-TYPE DOMAIN-CONTAINING PROTEIN"/>
    <property type="match status" value="1"/>
</dbReference>
<dbReference type="NCBIfam" id="TIGR01557">
    <property type="entry name" value="myb_SHAQKYF"/>
    <property type="match status" value="1"/>
</dbReference>
<keyword evidence="3" id="KW-0805">Transcription regulation</keyword>
<dbReference type="FunFam" id="1.10.10.60:FF:000002">
    <property type="entry name" value="Myb family transcription factor"/>
    <property type="match status" value="1"/>
</dbReference>
<gene>
    <name evidence="9" type="ORF">Cgig2_012162</name>
</gene>
<dbReference type="SUPFAM" id="SSF46689">
    <property type="entry name" value="Homeodomain-like"/>
    <property type="match status" value="1"/>
</dbReference>